<feature type="transmembrane region" description="Helical" evidence="1">
    <location>
        <begin position="32"/>
        <end position="56"/>
    </location>
</feature>
<keyword evidence="3" id="KW-1185">Reference proteome</keyword>
<dbReference type="AlphaFoldDB" id="A0A810KT69"/>
<evidence type="ECO:0000313" key="2">
    <source>
        <dbReference type="EMBL" id="BCJ26017.1"/>
    </source>
</evidence>
<protein>
    <submittedName>
        <fullName evidence="2">Uncharacterized protein</fullName>
    </submittedName>
</protein>
<dbReference type="EMBL" id="AP023354">
    <property type="protein sequence ID" value="BCJ26017.1"/>
    <property type="molecule type" value="Genomic_DNA"/>
</dbReference>
<dbReference type="OrthoDB" id="3694660at2"/>
<feature type="transmembrane region" description="Helical" evidence="1">
    <location>
        <begin position="76"/>
        <end position="99"/>
    </location>
</feature>
<sequence length="183" mass="19291">MLLTVVSRATTIVAVFAAGAVLWSLAPGAPPLGAPFVAGTSAVAACLYAIAVVSLVRRGNRSARDIRLLLAAAPRWRLILAGALIACFVAAAIITVSLMDLRGAPTIHHGHYALDDHGRFTVVSKRTYDEQTRVGLRIPLIVVGALNAVGGALTAGALRRRDDGTGERSLLRGAMAEFRTDRW</sequence>
<name>A0A810KT69_9ACTN</name>
<dbReference type="Proteomes" id="UP000680750">
    <property type="component" value="Chromosome"/>
</dbReference>
<proteinExistence type="predicted"/>
<accession>A0A810KT69</accession>
<dbReference type="RefSeq" id="WP_157034659.1">
    <property type="nucleotide sequence ID" value="NZ_AP023354.1"/>
</dbReference>
<reference evidence="2" key="1">
    <citation type="submission" date="2020-08" db="EMBL/GenBank/DDBJ databases">
        <title>Whole genome shotgun sequence of Actinocatenispora sera NBRC 101916.</title>
        <authorList>
            <person name="Komaki H."/>
            <person name="Tamura T."/>
        </authorList>
    </citation>
    <scope>NUCLEOTIDE SEQUENCE</scope>
    <source>
        <strain evidence="2">NBRC 101916</strain>
    </source>
</reference>
<dbReference type="KEGG" id="aser:Asera_01250"/>
<keyword evidence="1" id="KW-0812">Transmembrane</keyword>
<keyword evidence="1" id="KW-1133">Transmembrane helix</keyword>
<keyword evidence="1" id="KW-0472">Membrane</keyword>
<evidence type="ECO:0000313" key="3">
    <source>
        <dbReference type="Proteomes" id="UP000680750"/>
    </source>
</evidence>
<evidence type="ECO:0000256" key="1">
    <source>
        <dbReference type="SAM" id="Phobius"/>
    </source>
</evidence>
<organism evidence="2 3">
    <name type="scientific">Actinocatenispora sera</name>
    <dbReference type="NCBI Taxonomy" id="390989"/>
    <lineage>
        <taxon>Bacteria</taxon>
        <taxon>Bacillati</taxon>
        <taxon>Actinomycetota</taxon>
        <taxon>Actinomycetes</taxon>
        <taxon>Micromonosporales</taxon>
        <taxon>Micromonosporaceae</taxon>
        <taxon>Actinocatenispora</taxon>
    </lineage>
</organism>
<gene>
    <name evidence="2" type="ORF">Asera_01250</name>
</gene>
<feature type="transmembrane region" description="Helical" evidence="1">
    <location>
        <begin position="138"/>
        <end position="158"/>
    </location>
</feature>
<feature type="transmembrane region" description="Helical" evidence="1">
    <location>
        <begin position="5"/>
        <end position="26"/>
    </location>
</feature>